<keyword evidence="5 7" id="KW-0464">Manganese</keyword>
<comment type="caution">
    <text evidence="9">The sequence shown here is derived from an EMBL/GenBank/DDBJ whole genome shotgun (WGS) entry which is preliminary data.</text>
</comment>
<keyword evidence="4 7" id="KW-0378">Hydrolase</keyword>
<dbReference type="InterPro" id="IPR036075">
    <property type="entry name" value="ARMT-1-like_metal-bd_sf"/>
</dbReference>
<evidence type="ECO:0000256" key="3">
    <source>
        <dbReference type="ARBA" id="ARBA00022723"/>
    </source>
</evidence>
<dbReference type="GO" id="GO:0097023">
    <property type="term" value="F:fructose 6-phosphate aldolase activity"/>
    <property type="evidence" value="ECO:0007669"/>
    <property type="project" value="RHEA"/>
</dbReference>
<dbReference type="Gene3D" id="3.40.50.10880">
    <property type="entry name" value="Uncharacterised protein PF01937, DUF89, domain 3"/>
    <property type="match status" value="1"/>
</dbReference>
<dbReference type="EC" id="3.1.3.-" evidence="7"/>
<evidence type="ECO:0000313" key="9">
    <source>
        <dbReference type="EMBL" id="PSK39320.1"/>
    </source>
</evidence>
<evidence type="ECO:0000256" key="6">
    <source>
        <dbReference type="ARBA" id="ARBA00048809"/>
    </source>
</evidence>
<dbReference type="GO" id="GO:0103026">
    <property type="term" value="F:fructose-1-phosphatase activity"/>
    <property type="evidence" value="ECO:0007669"/>
    <property type="project" value="RHEA"/>
</dbReference>
<dbReference type="RefSeq" id="XP_024714457.1">
    <property type="nucleotide sequence ID" value="XM_024857321.1"/>
</dbReference>
<dbReference type="GO" id="GO:0046872">
    <property type="term" value="F:metal ion binding"/>
    <property type="evidence" value="ECO:0007669"/>
    <property type="project" value="UniProtKB-UniRule"/>
</dbReference>
<dbReference type="InterPro" id="IPR039763">
    <property type="entry name" value="ARMT1"/>
</dbReference>
<dbReference type="GO" id="GO:0006974">
    <property type="term" value="P:DNA damage response"/>
    <property type="evidence" value="ECO:0007669"/>
    <property type="project" value="TreeGrafter"/>
</dbReference>
<dbReference type="SUPFAM" id="SSF111321">
    <property type="entry name" value="AF1104-like"/>
    <property type="match status" value="1"/>
</dbReference>
<accession>A0A2P7YTM2</accession>
<dbReference type="InterPro" id="IPR002791">
    <property type="entry name" value="ARMT1-like_metal-bd"/>
</dbReference>
<dbReference type="PANTHER" id="PTHR12260">
    <property type="entry name" value="DAMAGE-CONTROL PHOSPHATASE ARMT1"/>
    <property type="match status" value="1"/>
</dbReference>
<dbReference type="VEuPathDB" id="FungiDB:C7M61_001929"/>
<protein>
    <recommendedName>
        <fullName evidence="7">Sugar phosphate phosphatase</fullName>
        <ecNumber evidence="7">3.1.3.-</ecNumber>
    </recommendedName>
</protein>
<comment type="function">
    <text evidence="7">Metal-dependent phosphatase that shows phosphatase activity against several substrates, including fructose-1-phosphate and fructose-6-phosphate. Its preference for fructose-1-phosphate, a strong glycating agent that causes DNA damage rather than a canonical yeast metabolite, suggests a damage-control function in hexose phosphate metabolism.</text>
</comment>
<evidence type="ECO:0000256" key="2">
    <source>
        <dbReference type="ARBA" id="ARBA00009519"/>
    </source>
</evidence>
<dbReference type="OrthoDB" id="541375at2759"/>
<evidence type="ECO:0000259" key="8">
    <source>
        <dbReference type="Pfam" id="PF01937"/>
    </source>
</evidence>
<name>A0A2P7YTM2_9ASCO</name>
<proteinExistence type="inferred from homology"/>
<comment type="catalytic activity">
    <reaction evidence="1 7">
        <text>beta-D-fructose 1-phosphate + H2O = D-fructose + phosphate</text>
        <dbReference type="Rhea" id="RHEA:35603"/>
        <dbReference type="ChEBI" id="CHEBI:15377"/>
        <dbReference type="ChEBI" id="CHEBI:37721"/>
        <dbReference type="ChEBI" id="CHEBI:43474"/>
        <dbReference type="ChEBI" id="CHEBI:138881"/>
    </reaction>
</comment>
<feature type="domain" description="Damage-control phosphatase ARMT1-like metal-binding" evidence="8">
    <location>
        <begin position="19"/>
        <end position="422"/>
    </location>
</feature>
<comment type="domain">
    <text evidence="7">Subfamily III proteins have a conserved RTxK motif about 40-50 residues from the C-terminus; the threonine may be replaced by serine or cysteine.</text>
</comment>
<reference evidence="9 10" key="1">
    <citation type="submission" date="2018-03" db="EMBL/GenBank/DDBJ databases">
        <title>Candida pseudohaemulonii genome assembly and annotation.</title>
        <authorList>
            <person name="Munoz J.F."/>
            <person name="Gade L.G."/>
            <person name="Chow N.A."/>
            <person name="Litvintseva A.P."/>
            <person name="Loparev V.N."/>
            <person name="Cuomo C.A."/>
        </authorList>
    </citation>
    <scope>NUCLEOTIDE SEQUENCE [LARGE SCALE GENOMIC DNA]</scope>
    <source>
        <strain evidence="9 10">B12108</strain>
    </source>
</reference>
<dbReference type="GeneID" id="36565319"/>
<evidence type="ECO:0000256" key="7">
    <source>
        <dbReference type="RuleBase" id="RU367030"/>
    </source>
</evidence>
<dbReference type="AlphaFoldDB" id="A0A2P7YTM2"/>
<keyword evidence="10" id="KW-1185">Reference proteome</keyword>
<comment type="catalytic activity">
    <reaction evidence="6 7">
        <text>beta-D-fructose 6-phosphate = dihydroxyacetone + D-glyceraldehyde 3-phosphate</text>
        <dbReference type="Rhea" id="RHEA:28002"/>
        <dbReference type="ChEBI" id="CHEBI:16016"/>
        <dbReference type="ChEBI" id="CHEBI:57634"/>
        <dbReference type="ChEBI" id="CHEBI:59776"/>
    </reaction>
</comment>
<evidence type="ECO:0000256" key="5">
    <source>
        <dbReference type="ARBA" id="ARBA00023211"/>
    </source>
</evidence>
<dbReference type="STRING" id="418784.A0A2P7YTM2"/>
<dbReference type="Proteomes" id="UP000241107">
    <property type="component" value="Unassembled WGS sequence"/>
</dbReference>
<dbReference type="GO" id="GO:0005634">
    <property type="term" value="C:nucleus"/>
    <property type="evidence" value="ECO:0007669"/>
    <property type="project" value="TreeGrafter"/>
</dbReference>
<organism evidence="9 10">
    <name type="scientific">Candidozyma pseudohaemuli</name>
    <dbReference type="NCBI Taxonomy" id="418784"/>
    <lineage>
        <taxon>Eukaryota</taxon>
        <taxon>Fungi</taxon>
        <taxon>Dikarya</taxon>
        <taxon>Ascomycota</taxon>
        <taxon>Saccharomycotina</taxon>
        <taxon>Pichiomycetes</taxon>
        <taxon>Metschnikowiaceae</taxon>
        <taxon>Candidozyma</taxon>
    </lineage>
</organism>
<evidence type="ECO:0000313" key="10">
    <source>
        <dbReference type="Proteomes" id="UP000241107"/>
    </source>
</evidence>
<keyword evidence="3 7" id="KW-0479">Metal-binding</keyword>
<dbReference type="Gene3D" id="1.20.930.60">
    <property type="match status" value="1"/>
</dbReference>
<sequence>MSLPSPSYNDDRKSFAYPTVHKRWPSIITLAIEDLEKHAKENPDTEGCVEFVTGHLKTLLSNFKEDKPVDAFTDEDVQAKPELKIYNDELKRFNDAKLVTWQTGPWLYLECYLYQLISVWFSKTKKLQKYDIFEPAKTGAFKLSGTGVVELCQRVKLLSQQLAEKEADEQALGLLFTEFIDISLWGNATDLSLLAGNFSLEDIKSLQGAEVRKKNEEKIIVNDTEAAWKHYLSSKRERIDIVLDNSGFELFADLCLTLFLLEAKLVKKVVVHCKQIPWFVSDTMPKDFDLILAQLEDTTFFDEVKEDKASQEAIKFFLDKLKQYTQNQQIGVQSHQFWTSCANYWDIPKIKDLYEELQKSNLIIFKGDLNYRKLTGDLHWDTTTPFTTAIQDLASSGLPVLLLRTCKADVVVGLPAGLNEKLIEEYKSQGNEIGEFWTASGKWAVISFSRG</sequence>
<dbReference type="EMBL" id="PYFQ01000003">
    <property type="protein sequence ID" value="PSK39320.1"/>
    <property type="molecule type" value="Genomic_DNA"/>
</dbReference>
<comment type="similarity">
    <text evidence="2 7">Belongs to the damage-control phosphatase family. Sugar phosphate phosphatase III subfamily.</text>
</comment>
<dbReference type="PANTHER" id="PTHR12260:SF6">
    <property type="entry name" value="DAMAGE-CONTROL PHOSPHATASE ARMT1"/>
    <property type="match status" value="1"/>
</dbReference>
<gene>
    <name evidence="9" type="ORF">C7M61_001929</name>
</gene>
<dbReference type="Pfam" id="PF01937">
    <property type="entry name" value="ARMT1-like_dom"/>
    <property type="match status" value="1"/>
</dbReference>
<comment type="cofactor">
    <cofactor evidence="7">
        <name>Mn(2+)</name>
        <dbReference type="ChEBI" id="CHEBI:29035"/>
    </cofactor>
    <cofactor evidence="7">
        <name>Ni(2+)</name>
        <dbReference type="ChEBI" id="CHEBI:49786"/>
    </cofactor>
</comment>
<evidence type="ECO:0000256" key="1">
    <source>
        <dbReference type="ARBA" id="ARBA00001326"/>
    </source>
</evidence>
<evidence type="ECO:0000256" key="4">
    <source>
        <dbReference type="ARBA" id="ARBA00022801"/>
    </source>
</evidence>